<protein>
    <submittedName>
        <fullName evidence="5">S-adenosyl-L-methionine-dependent methyltransferase</fullName>
    </submittedName>
</protein>
<sequence length="204" mass="23804">MALPQNNSEYGTKTYWDLRYREEAPDATFDWFKSYADIADVLRQYIPDKSARILMLGCGNSTLSQDMYDDGFKNIVNIDFSGVLIEKMRSLHAGTRPEMEWHEMDIRDLKFEDGSFDVAIDKGTMDAMMTSVKDVWNPPEHVIEDCSREVSEVVRVLRKKSGIFLYLTFGQPHFRKRHLTMPSCTLEVKELGDSFHYYLYILRT</sequence>
<dbReference type="AlphaFoldDB" id="A0A5M3MIR8"/>
<dbReference type="PANTHER" id="PTHR12176">
    <property type="entry name" value="SAM-DEPENDENT METHYLTRANSFERASE SUPERFAMILY PROTEIN"/>
    <property type="match status" value="1"/>
</dbReference>
<dbReference type="InterPro" id="IPR029063">
    <property type="entry name" value="SAM-dependent_MTases_sf"/>
</dbReference>
<dbReference type="GeneID" id="19200022"/>
<dbReference type="Proteomes" id="UP000053558">
    <property type="component" value="Unassembled WGS sequence"/>
</dbReference>
<evidence type="ECO:0000256" key="2">
    <source>
        <dbReference type="ARBA" id="ARBA00022603"/>
    </source>
</evidence>
<dbReference type="Pfam" id="PF13847">
    <property type="entry name" value="Methyltransf_31"/>
    <property type="match status" value="1"/>
</dbReference>
<accession>A0A5M3MIR8</accession>
<dbReference type="GO" id="GO:0008168">
    <property type="term" value="F:methyltransferase activity"/>
    <property type="evidence" value="ECO:0007669"/>
    <property type="project" value="UniProtKB-KW"/>
</dbReference>
<dbReference type="CDD" id="cd02440">
    <property type="entry name" value="AdoMet_MTases"/>
    <property type="match status" value="1"/>
</dbReference>
<dbReference type="EMBL" id="JH711581">
    <property type="protein sequence ID" value="EIW79149.1"/>
    <property type="molecule type" value="Genomic_DNA"/>
</dbReference>
<evidence type="ECO:0000256" key="3">
    <source>
        <dbReference type="ARBA" id="ARBA00022679"/>
    </source>
</evidence>
<dbReference type="RefSeq" id="XP_007770844.1">
    <property type="nucleotide sequence ID" value="XM_007772654.1"/>
</dbReference>
<evidence type="ECO:0000259" key="4">
    <source>
        <dbReference type="Pfam" id="PF13847"/>
    </source>
</evidence>
<dbReference type="OrthoDB" id="411785at2759"/>
<dbReference type="InterPro" id="IPR051419">
    <property type="entry name" value="Lys/N-term_MeTrsfase_sf"/>
</dbReference>
<keyword evidence="2 5" id="KW-0489">Methyltransferase</keyword>
<organism evidence="5 6">
    <name type="scientific">Coniophora puteana (strain RWD-64-598)</name>
    <name type="common">Brown rot fungus</name>
    <dbReference type="NCBI Taxonomy" id="741705"/>
    <lineage>
        <taxon>Eukaryota</taxon>
        <taxon>Fungi</taxon>
        <taxon>Dikarya</taxon>
        <taxon>Basidiomycota</taxon>
        <taxon>Agaricomycotina</taxon>
        <taxon>Agaricomycetes</taxon>
        <taxon>Agaricomycetidae</taxon>
        <taxon>Boletales</taxon>
        <taxon>Coniophorineae</taxon>
        <taxon>Coniophoraceae</taxon>
        <taxon>Coniophora</taxon>
    </lineage>
</organism>
<dbReference type="PANTHER" id="PTHR12176:SF80">
    <property type="entry name" value="EEF1A LYSINE METHYLTRANSFERASE 4"/>
    <property type="match status" value="1"/>
</dbReference>
<feature type="domain" description="Methyltransferase" evidence="4">
    <location>
        <begin position="48"/>
        <end position="163"/>
    </location>
</feature>
<dbReference type="OMA" id="HWAVMDA"/>
<dbReference type="InterPro" id="IPR025714">
    <property type="entry name" value="Methyltranfer_dom"/>
</dbReference>
<evidence type="ECO:0000313" key="5">
    <source>
        <dbReference type="EMBL" id="EIW79149.1"/>
    </source>
</evidence>
<dbReference type="SUPFAM" id="SSF53335">
    <property type="entry name" value="S-adenosyl-L-methionine-dependent methyltransferases"/>
    <property type="match status" value="1"/>
</dbReference>
<proteinExistence type="inferred from homology"/>
<comment type="caution">
    <text evidence="5">The sequence shown here is derived from an EMBL/GenBank/DDBJ whole genome shotgun (WGS) entry which is preliminary data.</text>
</comment>
<evidence type="ECO:0000313" key="6">
    <source>
        <dbReference type="Proteomes" id="UP000053558"/>
    </source>
</evidence>
<gene>
    <name evidence="5" type="ORF">CONPUDRAFT_126985</name>
</gene>
<keyword evidence="6" id="KW-1185">Reference proteome</keyword>
<dbReference type="Gene3D" id="3.40.50.150">
    <property type="entry name" value="Vaccinia Virus protein VP39"/>
    <property type="match status" value="1"/>
</dbReference>
<reference evidence="6" key="1">
    <citation type="journal article" date="2012" name="Science">
        <title>The Paleozoic origin of enzymatic lignin decomposition reconstructed from 31 fungal genomes.</title>
        <authorList>
            <person name="Floudas D."/>
            <person name="Binder M."/>
            <person name="Riley R."/>
            <person name="Barry K."/>
            <person name="Blanchette R.A."/>
            <person name="Henrissat B."/>
            <person name="Martinez A.T."/>
            <person name="Otillar R."/>
            <person name="Spatafora J.W."/>
            <person name="Yadav J.S."/>
            <person name="Aerts A."/>
            <person name="Benoit I."/>
            <person name="Boyd A."/>
            <person name="Carlson A."/>
            <person name="Copeland A."/>
            <person name="Coutinho P.M."/>
            <person name="de Vries R.P."/>
            <person name="Ferreira P."/>
            <person name="Findley K."/>
            <person name="Foster B."/>
            <person name="Gaskell J."/>
            <person name="Glotzer D."/>
            <person name="Gorecki P."/>
            <person name="Heitman J."/>
            <person name="Hesse C."/>
            <person name="Hori C."/>
            <person name="Igarashi K."/>
            <person name="Jurgens J.A."/>
            <person name="Kallen N."/>
            <person name="Kersten P."/>
            <person name="Kohler A."/>
            <person name="Kuees U."/>
            <person name="Kumar T.K.A."/>
            <person name="Kuo A."/>
            <person name="LaButti K."/>
            <person name="Larrondo L.F."/>
            <person name="Lindquist E."/>
            <person name="Ling A."/>
            <person name="Lombard V."/>
            <person name="Lucas S."/>
            <person name="Lundell T."/>
            <person name="Martin R."/>
            <person name="McLaughlin D.J."/>
            <person name="Morgenstern I."/>
            <person name="Morin E."/>
            <person name="Murat C."/>
            <person name="Nagy L.G."/>
            <person name="Nolan M."/>
            <person name="Ohm R.A."/>
            <person name="Patyshakuliyeva A."/>
            <person name="Rokas A."/>
            <person name="Ruiz-Duenas F.J."/>
            <person name="Sabat G."/>
            <person name="Salamov A."/>
            <person name="Samejima M."/>
            <person name="Schmutz J."/>
            <person name="Slot J.C."/>
            <person name="St John F."/>
            <person name="Stenlid J."/>
            <person name="Sun H."/>
            <person name="Sun S."/>
            <person name="Syed K."/>
            <person name="Tsang A."/>
            <person name="Wiebenga A."/>
            <person name="Young D."/>
            <person name="Pisabarro A."/>
            <person name="Eastwood D.C."/>
            <person name="Martin F."/>
            <person name="Cullen D."/>
            <person name="Grigoriev I.V."/>
            <person name="Hibbett D.S."/>
        </authorList>
    </citation>
    <scope>NUCLEOTIDE SEQUENCE [LARGE SCALE GENOMIC DNA]</scope>
    <source>
        <strain evidence="6">RWD-64-598 SS2</strain>
    </source>
</reference>
<evidence type="ECO:0000256" key="1">
    <source>
        <dbReference type="ARBA" id="ARBA00008361"/>
    </source>
</evidence>
<dbReference type="KEGG" id="cput:CONPUDRAFT_126985"/>
<name>A0A5M3MIR8_CONPW</name>
<keyword evidence="3 5" id="KW-0808">Transferase</keyword>
<dbReference type="GO" id="GO:0032259">
    <property type="term" value="P:methylation"/>
    <property type="evidence" value="ECO:0007669"/>
    <property type="project" value="UniProtKB-KW"/>
</dbReference>
<comment type="similarity">
    <text evidence="1">Belongs to the methyltransferase superfamily.</text>
</comment>